<dbReference type="AlphaFoldDB" id="A0A1X2I1G7"/>
<feature type="non-terminal residue" evidence="1">
    <location>
        <position position="1"/>
    </location>
</feature>
<organism evidence="1 2">
    <name type="scientific">Absidia repens</name>
    <dbReference type="NCBI Taxonomy" id="90262"/>
    <lineage>
        <taxon>Eukaryota</taxon>
        <taxon>Fungi</taxon>
        <taxon>Fungi incertae sedis</taxon>
        <taxon>Mucoromycota</taxon>
        <taxon>Mucoromycotina</taxon>
        <taxon>Mucoromycetes</taxon>
        <taxon>Mucorales</taxon>
        <taxon>Cunninghamellaceae</taxon>
        <taxon>Absidia</taxon>
    </lineage>
</organism>
<accession>A0A1X2I1G7</accession>
<comment type="caution">
    <text evidence="1">The sequence shown here is derived from an EMBL/GenBank/DDBJ whole genome shotgun (WGS) entry which is preliminary data.</text>
</comment>
<evidence type="ECO:0000313" key="2">
    <source>
        <dbReference type="Proteomes" id="UP000193560"/>
    </source>
</evidence>
<dbReference type="OrthoDB" id="10661460at2759"/>
<protein>
    <submittedName>
        <fullName evidence="1">Uncharacterized protein</fullName>
    </submittedName>
</protein>
<evidence type="ECO:0000313" key="1">
    <source>
        <dbReference type="EMBL" id="ORZ07331.1"/>
    </source>
</evidence>
<dbReference type="STRING" id="90262.A0A1X2I1G7"/>
<proteinExistence type="predicted"/>
<name>A0A1X2I1G7_9FUNG</name>
<dbReference type="EMBL" id="MCGE01000035">
    <property type="protein sequence ID" value="ORZ07331.1"/>
    <property type="molecule type" value="Genomic_DNA"/>
</dbReference>
<reference evidence="1 2" key="1">
    <citation type="submission" date="2016-07" db="EMBL/GenBank/DDBJ databases">
        <title>Pervasive Adenine N6-methylation of Active Genes in Fungi.</title>
        <authorList>
            <consortium name="DOE Joint Genome Institute"/>
            <person name="Mondo S.J."/>
            <person name="Dannebaum R.O."/>
            <person name="Kuo R.C."/>
            <person name="Labutti K."/>
            <person name="Haridas S."/>
            <person name="Kuo A."/>
            <person name="Salamov A."/>
            <person name="Ahrendt S.R."/>
            <person name="Lipzen A."/>
            <person name="Sullivan W."/>
            <person name="Andreopoulos W.B."/>
            <person name="Clum A."/>
            <person name="Lindquist E."/>
            <person name="Daum C."/>
            <person name="Ramamoorthy G.K."/>
            <person name="Gryganskyi A."/>
            <person name="Culley D."/>
            <person name="Magnuson J.K."/>
            <person name="James T.Y."/>
            <person name="O'Malley M.A."/>
            <person name="Stajich J.E."/>
            <person name="Spatafora J.W."/>
            <person name="Visel A."/>
            <person name="Grigoriev I.V."/>
        </authorList>
    </citation>
    <scope>NUCLEOTIDE SEQUENCE [LARGE SCALE GENOMIC DNA]</scope>
    <source>
        <strain evidence="1 2">NRRL 1336</strain>
    </source>
</reference>
<dbReference type="Proteomes" id="UP000193560">
    <property type="component" value="Unassembled WGS sequence"/>
</dbReference>
<keyword evidence="2" id="KW-1185">Reference proteome</keyword>
<gene>
    <name evidence="1" type="ORF">BCR42DRAFT_426074</name>
</gene>
<sequence length="209" mass="24338">EDRFYAILPHSKYKDKINQVAHWNITTLLSVKLKLFEIMDTKDKLTLLFSNGERDNYASNSLPTFAAPKIKCLFDLSDELSHRSVNFDLNNKSTISIHHRAHESQLDYYLQLTPKKYSVSSKPHYKDTLGYTLLQQEILCSHFQLDEHSLEIDIVRIDLNESSGNCYSIYLTGSFLENIWMLPLSDTSILDCTWNDYHNDDTVTVFNIY</sequence>